<accession>A0A7R9EVL3</accession>
<gene>
    <name evidence="1" type="ORF">TBIB3V08_LOCUS4574</name>
</gene>
<sequence length="111" mass="12328">METLICDHILILRPILVIHTCLNVQYLDIVSNDNCDCLLDVAHIKPGPLKVDLLIVVACPQESDSSSDAQTSTSSTRALQKIRWYDELSVTYTVDLDVGFQRSSANYGPHP</sequence>
<protein>
    <submittedName>
        <fullName evidence="1">Uncharacterized protein</fullName>
    </submittedName>
</protein>
<name>A0A7R9EVL3_9NEOP</name>
<organism evidence="1">
    <name type="scientific">Timema bartmani</name>
    <dbReference type="NCBI Taxonomy" id="61472"/>
    <lineage>
        <taxon>Eukaryota</taxon>
        <taxon>Metazoa</taxon>
        <taxon>Ecdysozoa</taxon>
        <taxon>Arthropoda</taxon>
        <taxon>Hexapoda</taxon>
        <taxon>Insecta</taxon>
        <taxon>Pterygota</taxon>
        <taxon>Neoptera</taxon>
        <taxon>Polyneoptera</taxon>
        <taxon>Phasmatodea</taxon>
        <taxon>Timematodea</taxon>
        <taxon>Timematoidea</taxon>
        <taxon>Timematidae</taxon>
        <taxon>Timema</taxon>
    </lineage>
</organism>
<proteinExistence type="predicted"/>
<evidence type="ECO:0000313" key="1">
    <source>
        <dbReference type="EMBL" id="CAD7442133.1"/>
    </source>
</evidence>
<dbReference type="EMBL" id="OD565580">
    <property type="protein sequence ID" value="CAD7442133.1"/>
    <property type="molecule type" value="Genomic_DNA"/>
</dbReference>
<dbReference type="AlphaFoldDB" id="A0A7R9EVL3"/>
<reference evidence="1" key="1">
    <citation type="submission" date="2020-11" db="EMBL/GenBank/DDBJ databases">
        <authorList>
            <person name="Tran Van P."/>
        </authorList>
    </citation>
    <scope>NUCLEOTIDE SEQUENCE</scope>
</reference>